<feature type="compositionally biased region" description="Polar residues" evidence="1">
    <location>
        <begin position="74"/>
        <end position="86"/>
    </location>
</feature>
<gene>
    <name evidence="2" type="ORF">TWF694_009672</name>
</gene>
<sequence>MYSPSLTSPSSCDTSGLDVEADRPIQILLSLLSLTISLLPGLSISPSYPQTMSDVPLENPHGAKRPRLEPNLLHETNCSQAGKSTTTSKIIAEIEAEIVAAKIKNSAESDPFRDEDRNDAPAKYTSPAPSSRDYLKDNYTPPNPKLTRAEINFYGGSNPEIMWLFHVRRLAAENFNRLMDQESEINESNFSEYFFYNRDMSGIQRERLHQELDFAKEIDILPWVSEAHARNCIIRYSQANQQRFDESLNRLHVSGDNNNNGQAIPNAGANLNTNIDILGGVRGAGDGVKESKIMAPALPDDWYPGYFYYLNLKGRYLREHPCIRAINGWPGMLPQTWSDEARDPIYAYFRLNLRRFDWHSWVAGWGRP</sequence>
<keyword evidence="3" id="KW-1185">Reference proteome</keyword>
<feature type="compositionally biased region" description="Basic and acidic residues" evidence="1">
    <location>
        <begin position="107"/>
        <end position="120"/>
    </location>
</feature>
<evidence type="ECO:0000313" key="3">
    <source>
        <dbReference type="Proteomes" id="UP001365542"/>
    </source>
</evidence>
<dbReference type="Proteomes" id="UP001365542">
    <property type="component" value="Unassembled WGS sequence"/>
</dbReference>
<dbReference type="AlphaFoldDB" id="A0AAV9XHY2"/>
<evidence type="ECO:0000256" key="1">
    <source>
        <dbReference type="SAM" id="MobiDB-lite"/>
    </source>
</evidence>
<protein>
    <submittedName>
        <fullName evidence="2">Uncharacterized protein</fullName>
    </submittedName>
</protein>
<feature type="region of interest" description="Disordered" evidence="1">
    <location>
        <begin position="107"/>
        <end position="138"/>
    </location>
</feature>
<proteinExistence type="predicted"/>
<evidence type="ECO:0000313" key="2">
    <source>
        <dbReference type="EMBL" id="KAK6539448.1"/>
    </source>
</evidence>
<comment type="caution">
    <text evidence="2">The sequence shown here is derived from an EMBL/GenBank/DDBJ whole genome shotgun (WGS) entry which is preliminary data.</text>
</comment>
<accession>A0AAV9XHY2</accession>
<dbReference type="EMBL" id="JAVHJO010000006">
    <property type="protein sequence ID" value="KAK6539448.1"/>
    <property type="molecule type" value="Genomic_DNA"/>
</dbReference>
<reference evidence="2 3" key="1">
    <citation type="submission" date="2019-10" db="EMBL/GenBank/DDBJ databases">
        <authorList>
            <person name="Palmer J.M."/>
        </authorList>
    </citation>
    <scope>NUCLEOTIDE SEQUENCE [LARGE SCALE GENOMIC DNA]</scope>
    <source>
        <strain evidence="2 3">TWF694</strain>
    </source>
</reference>
<feature type="region of interest" description="Disordered" evidence="1">
    <location>
        <begin position="53"/>
        <end position="86"/>
    </location>
</feature>
<organism evidence="2 3">
    <name type="scientific">Orbilia ellipsospora</name>
    <dbReference type="NCBI Taxonomy" id="2528407"/>
    <lineage>
        <taxon>Eukaryota</taxon>
        <taxon>Fungi</taxon>
        <taxon>Dikarya</taxon>
        <taxon>Ascomycota</taxon>
        <taxon>Pezizomycotina</taxon>
        <taxon>Orbiliomycetes</taxon>
        <taxon>Orbiliales</taxon>
        <taxon>Orbiliaceae</taxon>
        <taxon>Orbilia</taxon>
    </lineage>
</organism>
<name>A0AAV9XHY2_9PEZI</name>